<dbReference type="EMBL" id="FZOC01000005">
    <property type="protein sequence ID" value="SNS07604.1"/>
    <property type="molecule type" value="Genomic_DNA"/>
</dbReference>
<evidence type="ECO:0000256" key="14">
    <source>
        <dbReference type="SAM" id="Phobius"/>
    </source>
</evidence>
<evidence type="ECO:0000256" key="1">
    <source>
        <dbReference type="ARBA" id="ARBA00004651"/>
    </source>
</evidence>
<evidence type="ECO:0000256" key="6">
    <source>
        <dbReference type="ARBA" id="ARBA00022692"/>
    </source>
</evidence>
<accession>A0A239BKQ0</accession>
<evidence type="ECO:0000256" key="7">
    <source>
        <dbReference type="ARBA" id="ARBA00022723"/>
    </source>
</evidence>
<reference evidence="16 17" key="1">
    <citation type="submission" date="2017-06" db="EMBL/GenBank/DDBJ databases">
        <authorList>
            <person name="Kim H.J."/>
            <person name="Triplett B.A."/>
        </authorList>
    </citation>
    <scope>NUCLEOTIDE SEQUENCE [LARGE SCALE GENOMIC DNA]</scope>
    <source>
        <strain evidence="16 17">DSM 13116</strain>
    </source>
</reference>
<dbReference type="Gene3D" id="1.10.760.10">
    <property type="entry name" value="Cytochrome c-like domain"/>
    <property type="match status" value="1"/>
</dbReference>
<feature type="transmembrane region" description="Helical" evidence="14">
    <location>
        <begin position="135"/>
        <end position="157"/>
    </location>
</feature>
<dbReference type="GO" id="GO:0020037">
    <property type="term" value="F:heme binding"/>
    <property type="evidence" value="ECO:0007669"/>
    <property type="project" value="InterPro"/>
</dbReference>
<evidence type="ECO:0000256" key="3">
    <source>
        <dbReference type="ARBA" id="ARBA00022448"/>
    </source>
</evidence>
<gene>
    <name evidence="16" type="ORF">SAMN04488503_2598</name>
</gene>
<dbReference type="SUPFAM" id="SSF46626">
    <property type="entry name" value="Cytochrome c"/>
    <property type="match status" value="1"/>
</dbReference>
<feature type="transmembrane region" description="Helical" evidence="14">
    <location>
        <begin position="15"/>
        <end position="40"/>
    </location>
</feature>
<evidence type="ECO:0000256" key="13">
    <source>
        <dbReference type="PROSITE-ProRule" id="PRU00433"/>
    </source>
</evidence>
<dbReference type="GO" id="GO:0005886">
    <property type="term" value="C:plasma membrane"/>
    <property type="evidence" value="ECO:0007669"/>
    <property type="project" value="UniProtKB-SubCell"/>
</dbReference>
<dbReference type="GO" id="GO:0009055">
    <property type="term" value="F:electron transfer activity"/>
    <property type="evidence" value="ECO:0007669"/>
    <property type="project" value="InterPro"/>
</dbReference>
<feature type="transmembrane region" description="Helical" evidence="14">
    <location>
        <begin position="177"/>
        <end position="199"/>
    </location>
</feature>
<feature type="transmembrane region" description="Helical" evidence="14">
    <location>
        <begin position="220"/>
        <end position="239"/>
    </location>
</feature>
<evidence type="ECO:0000313" key="16">
    <source>
        <dbReference type="EMBL" id="SNS07604.1"/>
    </source>
</evidence>
<evidence type="ECO:0000259" key="15">
    <source>
        <dbReference type="PROSITE" id="PS51007"/>
    </source>
</evidence>
<dbReference type="GO" id="GO:0016491">
    <property type="term" value="F:oxidoreductase activity"/>
    <property type="evidence" value="ECO:0007669"/>
    <property type="project" value="TreeGrafter"/>
</dbReference>
<evidence type="ECO:0000256" key="8">
    <source>
        <dbReference type="ARBA" id="ARBA00022729"/>
    </source>
</evidence>
<dbReference type="Gene3D" id="1.10.1130.10">
    <property type="entry name" value="Flavocytochrome C3, Chain A"/>
    <property type="match status" value="1"/>
</dbReference>
<dbReference type="PANTHER" id="PTHR35038">
    <property type="entry name" value="DISSIMILATORY SULFITE REDUCTASE SIRA"/>
    <property type="match status" value="1"/>
</dbReference>
<dbReference type="PANTHER" id="PTHR35038:SF6">
    <property type="entry name" value="SURFACE LOCALIZED DECAHEME CYTOCHROME C LIPOPROTEIN"/>
    <property type="match status" value="1"/>
</dbReference>
<name>A0A239BKQ0_9BACT</name>
<feature type="transmembrane region" description="Helical" evidence="14">
    <location>
        <begin position="259"/>
        <end position="279"/>
    </location>
</feature>
<evidence type="ECO:0000256" key="12">
    <source>
        <dbReference type="ARBA" id="ARBA00023136"/>
    </source>
</evidence>
<keyword evidence="3" id="KW-0813">Transport</keyword>
<sequence>MEYPIWHLFALAGGFWIALIGTFHVYLAHFAVGGGLYLVLAELYARRLGSPALLAHVKRHARLFLLVTMVAGGVTGVGIWFTIGLLSPQATSTLLKVFVYGFATEWVFFLGEIVALLVYYYGFDRMEPGDHMRMGWFYFLFAFLSLFMINGIVGFMLTPGEWTTSRDFWDAFLNPTFWPQLALRTAISLALAGLFGFVTATRIPDENGSGLARERMVRMAAAWTILPLAACVGAGWWYIHALPQPQFEMVMLRSARITGFLKYFQYFAAAAAIGALVLAIRTPGRFRFPLALVVVLTGWGVIGSFEFVREAARKPFLIYGHTYSNGIRVGTEETASAQGYLATAKWARIRQVTEANRLEAGAELFQHQCASCHSIGGPMNNIRPWAASLTTEGMASLLGALDAINPAMPPFVGNGQERDALAAYVAQVLGGRTDGPQPAVDIVETDAEVPPFDPATDEYVLLAWPGQGMHQAVGAPGVFSLREPEVRLHAQLIKRGDGPSKVTDGVALTYAVEGGAASGGMKLLDGRDWFHATLTLSPRRADGTLFPYPMATVEARDASGRVLARTRAALPVSDEAGCAACHGGGDAKGAITPETGMNILRIHDRLNRTGLAAQARSGKPVRCADCHADPLTGGKGRGDLLSVSAALHGFHANTMRGQGAEACARCHPSRENGGTRMLRGLHGQLGLDCVACHGHLEDHALALLKREAEAGTGTRGASRLISTITPQGMDKKQIPPRTAWVQTTDCLACHKDFGAPDPSQAFGNWTKAPADRFRERLDDMGALSCPSCHGPQHALYPATNPYGKRRDVVQPLQYQKLERPLGAKANCAVCHKVAKDMDAHHPNTIQ</sequence>
<dbReference type="Gene3D" id="3.90.10.10">
    <property type="entry name" value="Cytochrome C3"/>
    <property type="match status" value="1"/>
</dbReference>
<feature type="transmembrane region" description="Helical" evidence="14">
    <location>
        <begin position="286"/>
        <end position="305"/>
    </location>
</feature>
<dbReference type="OrthoDB" id="9795893at2"/>
<dbReference type="InterPro" id="IPR009056">
    <property type="entry name" value="Cyt_c-like_dom"/>
</dbReference>
<evidence type="ECO:0000313" key="17">
    <source>
        <dbReference type="Proteomes" id="UP000198324"/>
    </source>
</evidence>
<keyword evidence="12 14" id="KW-0472">Membrane</keyword>
<keyword evidence="11 13" id="KW-0408">Iron</keyword>
<evidence type="ECO:0000256" key="2">
    <source>
        <dbReference type="ARBA" id="ARBA00009819"/>
    </source>
</evidence>
<feature type="transmembrane region" description="Helical" evidence="14">
    <location>
        <begin position="106"/>
        <end position="123"/>
    </location>
</feature>
<evidence type="ECO:0000256" key="11">
    <source>
        <dbReference type="ARBA" id="ARBA00023004"/>
    </source>
</evidence>
<evidence type="ECO:0000256" key="5">
    <source>
        <dbReference type="ARBA" id="ARBA00022617"/>
    </source>
</evidence>
<dbReference type="GO" id="GO:0019646">
    <property type="term" value="P:aerobic electron transport chain"/>
    <property type="evidence" value="ECO:0007669"/>
    <property type="project" value="InterPro"/>
</dbReference>
<comment type="similarity">
    <text evidence="2">Belongs to the cytochrome ubiquinol oxidase subunit 1 family.</text>
</comment>
<dbReference type="PROSITE" id="PS51007">
    <property type="entry name" value="CYTC"/>
    <property type="match status" value="1"/>
</dbReference>
<feature type="domain" description="Cytochrome c" evidence="15">
    <location>
        <begin position="356"/>
        <end position="460"/>
    </location>
</feature>
<evidence type="ECO:0000256" key="9">
    <source>
        <dbReference type="ARBA" id="ARBA00022982"/>
    </source>
</evidence>
<evidence type="ECO:0000256" key="10">
    <source>
        <dbReference type="ARBA" id="ARBA00022989"/>
    </source>
</evidence>
<keyword evidence="5 13" id="KW-0349">Heme</keyword>
<dbReference type="InterPro" id="IPR036280">
    <property type="entry name" value="Multihaem_cyt_sf"/>
</dbReference>
<dbReference type="Proteomes" id="UP000198324">
    <property type="component" value="Unassembled WGS sequence"/>
</dbReference>
<feature type="transmembrane region" description="Helical" evidence="14">
    <location>
        <begin position="61"/>
        <end position="86"/>
    </location>
</feature>
<keyword evidence="6 14" id="KW-0812">Transmembrane</keyword>
<proteinExistence type="inferred from homology"/>
<keyword evidence="7 13" id="KW-0479">Metal-binding</keyword>
<protein>
    <submittedName>
        <fullName evidence="16">Cytochrome bd-I ubiquinol oxidase subunit 1 apoprotein</fullName>
    </submittedName>
</protein>
<comment type="subcellular location">
    <subcellularLocation>
        <location evidence="1">Cell membrane</location>
        <topology evidence="1">Multi-pass membrane protein</topology>
    </subcellularLocation>
</comment>
<keyword evidence="9" id="KW-0249">Electron transport</keyword>
<keyword evidence="17" id="KW-1185">Reference proteome</keyword>
<evidence type="ECO:0000256" key="4">
    <source>
        <dbReference type="ARBA" id="ARBA00022475"/>
    </source>
</evidence>
<dbReference type="Pfam" id="PF13442">
    <property type="entry name" value="Cytochrome_CBB3"/>
    <property type="match status" value="1"/>
</dbReference>
<dbReference type="InterPro" id="IPR002585">
    <property type="entry name" value="Cyt-d_ubiquinol_oxidase_su_1"/>
</dbReference>
<dbReference type="SUPFAM" id="SSF48695">
    <property type="entry name" value="Multiheme cytochromes"/>
    <property type="match status" value="1"/>
</dbReference>
<keyword evidence="8" id="KW-0732">Signal</keyword>
<keyword evidence="10 14" id="KW-1133">Transmembrane helix</keyword>
<dbReference type="AlphaFoldDB" id="A0A239BKQ0"/>
<organism evidence="16 17">
    <name type="scientific">Humidesulfovibrio mexicanus</name>
    <dbReference type="NCBI Taxonomy" id="147047"/>
    <lineage>
        <taxon>Bacteria</taxon>
        <taxon>Pseudomonadati</taxon>
        <taxon>Thermodesulfobacteriota</taxon>
        <taxon>Desulfovibrionia</taxon>
        <taxon>Desulfovibrionales</taxon>
        <taxon>Desulfovibrionaceae</taxon>
        <taxon>Humidesulfovibrio</taxon>
    </lineage>
</organism>
<dbReference type="Pfam" id="PF01654">
    <property type="entry name" value="Cyt_bd_oxida_I"/>
    <property type="match status" value="1"/>
</dbReference>
<dbReference type="InterPro" id="IPR051829">
    <property type="entry name" value="Multiheme_Cytochr_ET"/>
</dbReference>
<dbReference type="RefSeq" id="WP_089274802.1">
    <property type="nucleotide sequence ID" value="NZ_FZOC01000005.1"/>
</dbReference>
<dbReference type="GO" id="GO:0070069">
    <property type="term" value="C:cytochrome complex"/>
    <property type="evidence" value="ECO:0007669"/>
    <property type="project" value="InterPro"/>
</dbReference>
<dbReference type="InterPro" id="IPR036909">
    <property type="entry name" value="Cyt_c-like_dom_sf"/>
</dbReference>
<dbReference type="GO" id="GO:0046872">
    <property type="term" value="F:metal ion binding"/>
    <property type="evidence" value="ECO:0007669"/>
    <property type="project" value="UniProtKB-KW"/>
</dbReference>
<keyword evidence="4" id="KW-1003">Cell membrane</keyword>